<dbReference type="AlphaFoldDB" id="A0A061RA57"/>
<protein>
    <submittedName>
        <fullName evidence="1">Uncharacterized protein</fullName>
    </submittedName>
</protein>
<accession>A0A061RA57</accession>
<feature type="non-terminal residue" evidence="1">
    <location>
        <position position="1"/>
    </location>
</feature>
<reference evidence="1" key="1">
    <citation type="submission" date="2014-05" db="EMBL/GenBank/DDBJ databases">
        <title>The transcriptome of the halophilic microalga Tetraselmis sp. GSL018 isolated from the Great Salt Lake, Utah.</title>
        <authorList>
            <person name="Jinkerson R.E."/>
            <person name="D'Adamo S."/>
            <person name="Posewitz M.C."/>
        </authorList>
    </citation>
    <scope>NUCLEOTIDE SEQUENCE</scope>
    <source>
        <strain evidence="1">GSL018</strain>
    </source>
</reference>
<gene>
    <name evidence="1" type="ORF">TSPGSL018_7703</name>
</gene>
<dbReference type="EMBL" id="GBEZ01017453">
    <property type="protein sequence ID" value="JAC68878.1"/>
    <property type="molecule type" value="Transcribed_RNA"/>
</dbReference>
<proteinExistence type="predicted"/>
<name>A0A061RA57_9CHLO</name>
<sequence>IPERTVCAQCSLLSASRQGRLWQPCWSRLCKNWQQIPWQVDATVVVLPIRLGITARMAVAERRGRLARASGNHRLS</sequence>
<evidence type="ECO:0000313" key="1">
    <source>
        <dbReference type="EMBL" id="JAC68878.1"/>
    </source>
</evidence>
<organism evidence="1">
    <name type="scientific">Tetraselmis sp. GSL018</name>
    <dbReference type="NCBI Taxonomy" id="582737"/>
    <lineage>
        <taxon>Eukaryota</taxon>
        <taxon>Viridiplantae</taxon>
        <taxon>Chlorophyta</taxon>
        <taxon>core chlorophytes</taxon>
        <taxon>Chlorodendrophyceae</taxon>
        <taxon>Chlorodendrales</taxon>
        <taxon>Chlorodendraceae</taxon>
        <taxon>Tetraselmis</taxon>
    </lineage>
</organism>